<accession>A0A9W5X4N4</accession>
<comment type="caution">
    <text evidence="1">The sequence shown here is derived from an EMBL/GenBank/DDBJ whole genome shotgun (WGS) entry which is preliminary data.</text>
</comment>
<dbReference type="Proteomes" id="UP000621492">
    <property type="component" value="Unassembled WGS sequence"/>
</dbReference>
<reference evidence="1" key="2">
    <citation type="submission" date="2020-09" db="EMBL/GenBank/DDBJ databases">
        <authorList>
            <person name="Sun Q."/>
            <person name="Zhou Y."/>
        </authorList>
    </citation>
    <scope>NUCLEOTIDE SEQUENCE</scope>
    <source>
        <strain evidence="1">CGMCC 1.15454</strain>
    </source>
</reference>
<reference evidence="1" key="1">
    <citation type="journal article" date="2014" name="Int. J. Syst. Evol. Microbiol.">
        <title>Complete genome sequence of Corynebacterium casei LMG S-19264T (=DSM 44701T), isolated from a smear-ripened cheese.</title>
        <authorList>
            <consortium name="US DOE Joint Genome Institute (JGI-PGF)"/>
            <person name="Walter F."/>
            <person name="Albersmeier A."/>
            <person name="Kalinowski J."/>
            <person name="Ruckert C."/>
        </authorList>
    </citation>
    <scope>NUCLEOTIDE SEQUENCE</scope>
    <source>
        <strain evidence="1">CGMCC 1.15454</strain>
    </source>
</reference>
<evidence type="ECO:0000313" key="1">
    <source>
        <dbReference type="EMBL" id="GGB32896.1"/>
    </source>
</evidence>
<protein>
    <submittedName>
        <fullName evidence="1">Uncharacterized protein</fullName>
    </submittedName>
</protein>
<keyword evidence="2" id="KW-1185">Reference proteome</keyword>
<name>A0A9W5X4N4_9BACI</name>
<dbReference type="EMBL" id="BMJD01000003">
    <property type="protein sequence ID" value="GGB32896.1"/>
    <property type="molecule type" value="Genomic_DNA"/>
</dbReference>
<proteinExistence type="predicted"/>
<gene>
    <name evidence="1" type="ORF">GCM10011409_07910</name>
</gene>
<organism evidence="1 2">
    <name type="scientific">Lentibacillus populi</name>
    <dbReference type="NCBI Taxonomy" id="1827502"/>
    <lineage>
        <taxon>Bacteria</taxon>
        <taxon>Bacillati</taxon>
        <taxon>Bacillota</taxon>
        <taxon>Bacilli</taxon>
        <taxon>Bacillales</taxon>
        <taxon>Bacillaceae</taxon>
        <taxon>Lentibacillus</taxon>
    </lineage>
</organism>
<sequence>MKITSVIHPKSEMGKEPAKIIIDLIKLKNNHKNKEHYQVESIVYSPEIATRSSTKDINHQEIIS</sequence>
<dbReference type="AlphaFoldDB" id="A0A9W5X4N4"/>
<evidence type="ECO:0000313" key="2">
    <source>
        <dbReference type="Proteomes" id="UP000621492"/>
    </source>
</evidence>